<evidence type="ECO:0000313" key="4">
    <source>
        <dbReference type="EMBL" id="CAH3028972.1"/>
    </source>
</evidence>
<feature type="signal peptide" evidence="2">
    <location>
        <begin position="1"/>
        <end position="25"/>
    </location>
</feature>
<evidence type="ECO:0000256" key="1">
    <source>
        <dbReference type="ARBA" id="ARBA00022837"/>
    </source>
</evidence>
<keyword evidence="1" id="KW-0106">Calcium</keyword>
<dbReference type="InterPro" id="IPR002048">
    <property type="entry name" value="EF_hand_dom"/>
</dbReference>
<dbReference type="Pfam" id="PF13499">
    <property type="entry name" value="EF-hand_7"/>
    <property type="match status" value="3"/>
</dbReference>
<feature type="domain" description="EF-hand" evidence="3">
    <location>
        <begin position="188"/>
        <end position="216"/>
    </location>
</feature>
<reference evidence="4 5" key="1">
    <citation type="submission" date="2022-05" db="EMBL/GenBank/DDBJ databases">
        <authorList>
            <consortium name="Genoscope - CEA"/>
            <person name="William W."/>
        </authorList>
    </citation>
    <scope>NUCLEOTIDE SEQUENCE [LARGE SCALE GENOMIC DNA]</scope>
</reference>
<gene>
    <name evidence="4" type="ORF">PEVE_00035269</name>
</gene>
<evidence type="ECO:0000256" key="2">
    <source>
        <dbReference type="SAM" id="SignalP"/>
    </source>
</evidence>
<dbReference type="PROSITE" id="PS00018">
    <property type="entry name" value="EF_HAND_1"/>
    <property type="match status" value="6"/>
</dbReference>
<sequence>MCKWISVLVALVLLLLLTEFSLTHSEHHYDGRAHSSHEDHIAFLGEELAKEFEKLTPKESRRRLRMLVPRIDINKDGFVEEAELEIWIRHKMQKWTVHEDVDAIFRDRDLNGDDKISWKEYMTRSFGFTEEDMHNRWERSNLEQYVLYDKKKWRYSDQDKDGMLNRQEFEFFYHPKEHEIMLPYVAVELMDQYDKDQDGRLSLKEYLAYINMPGSFNSLYITEFNEHYDADHDGYLNLKEVEVWRRPKNFNKALGEAQHLIENADMNKDGKLTADEFVMSHEFFAGSMATEFGKSFHDEF</sequence>
<dbReference type="SMART" id="SM00054">
    <property type="entry name" value="EFh"/>
    <property type="match status" value="6"/>
</dbReference>
<dbReference type="PANTHER" id="PTHR10827:SF52">
    <property type="entry name" value="IP16409P"/>
    <property type="match status" value="1"/>
</dbReference>
<dbReference type="EMBL" id="CALNXI010000544">
    <property type="protein sequence ID" value="CAH3028972.1"/>
    <property type="molecule type" value="Genomic_DNA"/>
</dbReference>
<dbReference type="Gene3D" id="1.10.238.10">
    <property type="entry name" value="EF-hand"/>
    <property type="match status" value="3"/>
</dbReference>
<name>A0ABN8MJN3_9CNID</name>
<dbReference type="PANTHER" id="PTHR10827">
    <property type="entry name" value="RETICULOCALBIN"/>
    <property type="match status" value="1"/>
</dbReference>
<feature type="chain" id="PRO_5046099108" description="EF-hand domain-containing protein" evidence="2">
    <location>
        <begin position="26"/>
        <end position="300"/>
    </location>
</feature>
<proteinExistence type="predicted"/>
<dbReference type="Proteomes" id="UP001159427">
    <property type="component" value="Unassembled WGS sequence"/>
</dbReference>
<comment type="caution">
    <text evidence="4">The sequence shown here is derived from an EMBL/GenBank/DDBJ whole genome shotgun (WGS) entry which is preliminary data.</text>
</comment>
<evidence type="ECO:0000259" key="3">
    <source>
        <dbReference type="PROSITE" id="PS50222"/>
    </source>
</evidence>
<organism evidence="4 5">
    <name type="scientific">Porites evermanni</name>
    <dbReference type="NCBI Taxonomy" id="104178"/>
    <lineage>
        <taxon>Eukaryota</taxon>
        <taxon>Metazoa</taxon>
        <taxon>Cnidaria</taxon>
        <taxon>Anthozoa</taxon>
        <taxon>Hexacorallia</taxon>
        <taxon>Scleractinia</taxon>
        <taxon>Fungiina</taxon>
        <taxon>Poritidae</taxon>
        <taxon>Porites</taxon>
    </lineage>
</organism>
<feature type="domain" description="EF-hand" evidence="3">
    <location>
        <begin position="252"/>
        <end position="287"/>
    </location>
</feature>
<dbReference type="SUPFAM" id="SSF47473">
    <property type="entry name" value="EF-hand"/>
    <property type="match status" value="2"/>
</dbReference>
<dbReference type="InterPro" id="IPR011992">
    <property type="entry name" value="EF-hand-dom_pair"/>
</dbReference>
<feature type="domain" description="EF-hand" evidence="3">
    <location>
        <begin position="59"/>
        <end position="94"/>
    </location>
</feature>
<dbReference type="InterPro" id="IPR018247">
    <property type="entry name" value="EF_Hand_1_Ca_BS"/>
</dbReference>
<keyword evidence="5" id="KW-1185">Reference proteome</keyword>
<dbReference type="PROSITE" id="PS50222">
    <property type="entry name" value="EF_HAND_2"/>
    <property type="match status" value="3"/>
</dbReference>
<protein>
    <recommendedName>
        <fullName evidence="3">EF-hand domain-containing protein</fullName>
    </recommendedName>
</protein>
<accession>A0ABN8MJN3</accession>
<evidence type="ECO:0000313" key="5">
    <source>
        <dbReference type="Proteomes" id="UP001159427"/>
    </source>
</evidence>
<keyword evidence="2" id="KW-0732">Signal</keyword>